<organism evidence="2 3">
    <name type="scientific">Oryzias javanicus</name>
    <name type="common">Javanese ricefish</name>
    <name type="synonym">Aplocheilus javanicus</name>
    <dbReference type="NCBI Taxonomy" id="123683"/>
    <lineage>
        <taxon>Eukaryota</taxon>
        <taxon>Metazoa</taxon>
        <taxon>Chordata</taxon>
        <taxon>Craniata</taxon>
        <taxon>Vertebrata</taxon>
        <taxon>Euteleostomi</taxon>
        <taxon>Actinopterygii</taxon>
        <taxon>Neopterygii</taxon>
        <taxon>Teleostei</taxon>
        <taxon>Neoteleostei</taxon>
        <taxon>Acanthomorphata</taxon>
        <taxon>Ovalentaria</taxon>
        <taxon>Atherinomorphae</taxon>
        <taxon>Beloniformes</taxon>
        <taxon>Adrianichthyidae</taxon>
        <taxon>Oryziinae</taxon>
        <taxon>Oryzias</taxon>
    </lineage>
</organism>
<evidence type="ECO:0000256" key="1">
    <source>
        <dbReference type="SAM" id="MobiDB-lite"/>
    </source>
</evidence>
<reference evidence="2 3" key="1">
    <citation type="submission" date="2018-11" db="EMBL/GenBank/DDBJ databases">
        <authorList>
            <person name="Lopez-Roques C."/>
            <person name="Donnadieu C."/>
            <person name="Bouchez O."/>
            <person name="Klopp C."/>
            <person name="Cabau C."/>
            <person name="Zahm M."/>
        </authorList>
    </citation>
    <scope>NUCLEOTIDE SEQUENCE [LARGE SCALE GENOMIC DNA]</scope>
    <source>
        <strain evidence="2">RS831</strain>
        <tissue evidence="2">Whole body</tissue>
    </source>
</reference>
<keyword evidence="3" id="KW-1185">Reference proteome</keyword>
<sequence length="125" mass="13122">MGGKKKKSAAQAPAVAAERRNGAASGSAVTGSGEEPTKQTATNKPQKSSKESKSKAAPKTYSLTNTAQVEKGGVSEKSILTVCIQADLEKKIIKLINDFRQENGDKGPISGRLTTKKLLGFCSKK</sequence>
<protein>
    <submittedName>
        <fullName evidence="2">Uncharacterized protein</fullName>
    </submittedName>
</protein>
<dbReference type="AlphaFoldDB" id="A0A437CSS3"/>
<evidence type="ECO:0000313" key="3">
    <source>
        <dbReference type="Proteomes" id="UP000283210"/>
    </source>
</evidence>
<dbReference type="EMBL" id="CM012448">
    <property type="protein sequence ID" value="RVE65945.1"/>
    <property type="molecule type" value="Genomic_DNA"/>
</dbReference>
<reference evidence="2 3" key="2">
    <citation type="submission" date="2019-01" db="EMBL/GenBank/DDBJ databases">
        <title>A chromosome length genome reference of the Java medaka (oryzias javanicus).</title>
        <authorList>
            <person name="Herpin A."/>
            <person name="Takehana Y."/>
            <person name="Naruse K."/>
            <person name="Ansai S."/>
            <person name="Kawaguchi M."/>
        </authorList>
    </citation>
    <scope>NUCLEOTIDE SEQUENCE [LARGE SCALE GENOMIC DNA]</scope>
    <source>
        <strain evidence="2">RS831</strain>
        <tissue evidence="2">Whole body</tissue>
    </source>
</reference>
<proteinExistence type="predicted"/>
<dbReference type="Proteomes" id="UP000283210">
    <property type="component" value="Chromosome 12"/>
</dbReference>
<dbReference type="OrthoDB" id="5600252at2759"/>
<evidence type="ECO:0000313" key="2">
    <source>
        <dbReference type="EMBL" id="RVE65945.1"/>
    </source>
</evidence>
<gene>
    <name evidence="2" type="ORF">OJAV_G00121680</name>
</gene>
<name>A0A437CSS3_ORYJA</name>
<feature type="region of interest" description="Disordered" evidence="1">
    <location>
        <begin position="1"/>
        <end position="62"/>
    </location>
</feature>
<feature type="compositionally biased region" description="Low complexity" evidence="1">
    <location>
        <begin position="9"/>
        <end position="33"/>
    </location>
</feature>
<accession>A0A437CSS3</accession>